<sequence>MTGTECIPGKVNGVKHCRLLQHSSVSEVSDMECGHGFSSSPGNCAAETPMWALPGRGGLECGRVDVHSWACGRSVEEGRMGYSQMGHCFRTLDSSVTGVGTCKNLFISMRF</sequence>
<dbReference type="AlphaFoldDB" id="A0A8T0IYY5"/>
<reference evidence="1" key="1">
    <citation type="submission" date="2020-06" db="EMBL/GenBank/DDBJ databases">
        <title>WGS assembly of Ceratodon purpureus strain R40.</title>
        <authorList>
            <person name="Carey S.B."/>
            <person name="Jenkins J."/>
            <person name="Shu S."/>
            <person name="Lovell J.T."/>
            <person name="Sreedasyam A."/>
            <person name="Maumus F."/>
            <person name="Tiley G.P."/>
            <person name="Fernandez-Pozo N."/>
            <person name="Barry K."/>
            <person name="Chen C."/>
            <person name="Wang M."/>
            <person name="Lipzen A."/>
            <person name="Daum C."/>
            <person name="Saski C.A."/>
            <person name="Payton A.C."/>
            <person name="Mcbreen J.C."/>
            <person name="Conrad R.E."/>
            <person name="Kollar L.M."/>
            <person name="Olsson S."/>
            <person name="Huttunen S."/>
            <person name="Landis J.B."/>
            <person name="Wickett N.J."/>
            <person name="Johnson M.G."/>
            <person name="Rensing S.A."/>
            <person name="Grimwood J."/>
            <person name="Schmutz J."/>
            <person name="Mcdaniel S.F."/>
        </authorList>
    </citation>
    <scope>NUCLEOTIDE SEQUENCE</scope>
    <source>
        <strain evidence="1">R40</strain>
    </source>
</reference>
<name>A0A8T0IYY5_CERPU</name>
<organism evidence="1 2">
    <name type="scientific">Ceratodon purpureus</name>
    <name type="common">Fire moss</name>
    <name type="synonym">Dicranum purpureum</name>
    <dbReference type="NCBI Taxonomy" id="3225"/>
    <lineage>
        <taxon>Eukaryota</taxon>
        <taxon>Viridiplantae</taxon>
        <taxon>Streptophyta</taxon>
        <taxon>Embryophyta</taxon>
        <taxon>Bryophyta</taxon>
        <taxon>Bryophytina</taxon>
        <taxon>Bryopsida</taxon>
        <taxon>Dicranidae</taxon>
        <taxon>Pseudoditrichales</taxon>
        <taxon>Ditrichaceae</taxon>
        <taxon>Ceratodon</taxon>
    </lineage>
</organism>
<evidence type="ECO:0000313" key="1">
    <source>
        <dbReference type="EMBL" id="KAG0587938.1"/>
    </source>
</evidence>
<comment type="caution">
    <text evidence="1">The sequence shown here is derived from an EMBL/GenBank/DDBJ whole genome shotgun (WGS) entry which is preliminary data.</text>
</comment>
<dbReference type="EMBL" id="CM026422">
    <property type="protein sequence ID" value="KAG0587938.1"/>
    <property type="molecule type" value="Genomic_DNA"/>
</dbReference>
<keyword evidence="2" id="KW-1185">Reference proteome</keyword>
<protein>
    <submittedName>
        <fullName evidence="1">Uncharacterized protein</fullName>
    </submittedName>
</protein>
<dbReference type="Proteomes" id="UP000822688">
    <property type="component" value="Chromosome 2"/>
</dbReference>
<accession>A0A8T0IYY5</accession>
<proteinExistence type="predicted"/>
<evidence type="ECO:0000313" key="2">
    <source>
        <dbReference type="Proteomes" id="UP000822688"/>
    </source>
</evidence>
<gene>
    <name evidence="1" type="ORF">KC19_2G202900</name>
</gene>